<dbReference type="GO" id="GO:0005524">
    <property type="term" value="F:ATP binding"/>
    <property type="evidence" value="ECO:0007669"/>
    <property type="project" value="UniProtKB-KW"/>
</dbReference>
<feature type="region of interest" description="Disordered" evidence="6">
    <location>
        <begin position="388"/>
        <end position="427"/>
    </location>
</feature>
<dbReference type="PANTHER" id="PTHR32071:SF57">
    <property type="entry name" value="C4-DICARBOXYLATE TRANSPORT TRANSCRIPTIONAL REGULATORY PROTEIN DCTD"/>
    <property type="match status" value="1"/>
</dbReference>
<reference evidence="9" key="1">
    <citation type="submission" date="2016-10" db="EMBL/GenBank/DDBJ databases">
        <authorList>
            <person name="Varghese N."/>
            <person name="Submissions S."/>
        </authorList>
    </citation>
    <scope>NUCLEOTIDE SEQUENCE [LARGE SCALE GENOMIC DNA]</scope>
    <source>
        <strain evidence="9">CGMCC 1.11014</strain>
    </source>
</reference>
<dbReference type="InterPro" id="IPR025944">
    <property type="entry name" value="Sigma_54_int_dom_CS"/>
</dbReference>
<feature type="compositionally biased region" description="Low complexity" evidence="6">
    <location>
        <begin position="413"/>
        <end position="424"/>
    </location>
</feature>
<evidence type="ECO:0000313" key="9">
    <source>
        <dbReference type="Proteomes" id="UP000199391"/>
    </source>
</evidence>
<dbReference type="AlphaFoldDB" id="A0A1I7F0F5"/>
<dbReference type="EMBL" id="FPBO01000001">
    <property type="protein sequence ID" value="SFU29614.1"/>
    <property type="molecule type" value="Genomic_DNA"/>
</dbReference>
<name>A0A1I7F0F5_9BURK</name>
<dbReference type="Pfam" id="PF25601">
    <property type="entry name" value="AAA_lid_14"/>
    <property type="match status" value="1"/>
</dbReference>
<dbReference type="InterPro" id="IPR009057">
    <property type="entry name" value="Homeodomain-like_sf"/>
</dbReference>
<dbReference type="PROSITE" id="PS00676">
    <property type="entry name" value="SIGMA54_INTERACT_2"/>
    <property type="match status" value="1"/>
</dbReference>
<dbReference type="PROSITE" id="PS00688">
    <property type="entry name" value="SIGMA54_INTERACT_3"/>
    <property type="match status" value="1"/>
</dbReference>
<dbReference type="Gene3D" id="1.10.8.60">
    <property type="match status" value="1"/>
</dbReference>
<dbReference type="SMART" id="SM00382">
    <property type="entry name" value="AAA"/>
    <property type="match status" value="1"/>
</dbReference>
<accession>A0A1I7F0F5</accession>
<keyword evidence="4" id="KW-0238">DNA-binding</keyword>
<proteinExistence type="predicted"/>
<evidence type="ECO:0000313" key="8">
    <source>
        <dbReference type="EMBL" id="SFU29614.1"/>
    </source>
</evidence>
<keyword evidence="1" id="KW-0547">Nucleotide-binding</keyword>
<dbReference type="RefSeq" id="WP_093552707.1">
    <property type="nucleotide sequence ID" value="NZ_FPBO01000001.1"/>
</dbReference>
<keyword evidence="5" id="KW-0804">Transcription</keyword>
<evidence type="ECO:0000256" key="6">
    <source>
        <dbReference type="SAM" id="MobiDB-lite"/>
    </source>
</evidence>
<dbReference type="SUPFAM" id="SSF46689">
    <property type="entry name" value="Homeodomain-like"/>
    <property type="match status" value="1"/>
</dbReference>
<dbReference type="Pfam" id="PF00158">
    <property type="entry name" value="Sigma54_activat"/>
    <property type="match status" value="1"/>
</dbReference>
<dbReference type="SUPFAM" id="SSF52540">
    <property type="entry name" value="P-loop containing nucleoside triphosphate hydrolases"/>
    <property type="match status" value="1"/>
</dbReference>
<dbReference type="Proteomes" id="UP000199391">
    <property type="component" value="Unassembled WGS sequence"/>
</dbReference>
<evidence type="ECO:0000259" key="7">
    <source>
        <dbReference type="PROSITE" id="PS50045"/>
    </source>
</evidence>
<evidence type="ECO:0000256" key="5">
    <source>
        <dbReference type="ARBA" id="ARBA00023163"/>
    </source>
</evidence>
<dbReference type="InterPro" id="IPR002078">
    <property type="entry name" value="Sigma_54_int"/>
</dbReference>
<evidence type="ECO:0000256" key="3">
    <source>
        <dbReference type="ARBA" id="ARBA00023015"/>
    </source>
</evidence>
<dbReference type="GO" id="GO:0003677">
    <property type="term" value="F:DNA binding"/>
    <property type="evidence" value="ECO:0007669"/>
    <property type="project" value="UniProtKB-KW"/>
</dbReference>
<evidence type="ECO:0000256" key="2">
    <source>
        <dbReference type="ARBA" id="ARBA00022840"/>
    </source>
</evidence>
<feature type="domain" description="Sigma-54 factor interaction" evidence="7">
    <location>
        <begin position="152"/>
        <end position="378"/>
    </location>
</feature>
<dbReference type="PANTHER" id="PTHR32071">
    <property type="entry name" value="TRANSCRIPTIONAL REGULATORY PROTEIN"/>
    <property type="match status" value="1"/>
</dbReference>
<dbReference type="InterPro" id="IPR003593">
    <property type="entry name" value="AAA+_ATPase"/>
</dbReference>
<gene>
    <name evidence="8" type="ORF">SAMN05216552_1001288</name>
</gene>
<keyword evidence="2" id="KW-0067">ATP-binding</keyword>
<dbReference type="Gene3D" id="1.10.10.60">
    <property type="entry name" value="Homeodomain-like"/>
    <property type="match status" value="1"/>
</dbReference>
<dbReference type="InterPro" id="IPR025943">
    <property type="entry name" value="Sigma_54_int_dom_ATP-bd_2"/>
</dbReference>
<dbReference type="CDD" id="cd00009">
    <property type="entry name" value="AAA"/>
    <property type="match status" value="1"/>
</dbReference>
<dbReference type="PROSITE" id="PS50045">
    <property type="entry name" value="SIGMA54_INTERACT_4"/>
    <property type="match status" value="1"/>
</dbReference>
<dbReference type="STRING" id="1035707.SAMN05216552_1001288"/>
<dbReference type="InterPro" id="IPR058031">
    <property type="entry name" value="AAA_lid_NorR"/>
</dbReference>
<sequence length="522" mass="54491">MPIPDDPDDTLTQPLWTAAPAAAPLLGVTVLWHPEWTRVGEQFVGLGGAGELELSRYAPVFSRPGAPGLPLGHRGVTREPLTLRRDRAGNVTLVPPPSARMLIELNGAPLAGPRVLAEADIGAGVVLCLGGAVLLCLHWMPALPRAGGVPGMLGVGGCALRVRAQIAQAAATDLPVLLLGETGSGKEVAARAIHAASARRGGPLVAVNMATLQETLAAAELFGASKGAYTGAQQARGGLFGAAAGGTLFLDEIGATPAAVQPMLLRVLESGEYRAVGSAQAQRSSARLVAATDLRLDAEEGAGFSQPLLRRLEGYVLHMPPLRRRREDIGLLVAHFAAARLERHGVAGLPLQAVGAWCLADWPGNVRQLENVVRRALLALDAGEALPPELLPAPRGPGAAPESTPQSTREPVAESAPASAAAPSRTVLEEVSEQAVLEAMRRGGWQIRAAAQALGVSRPSMYKLLARHPQIRPAHAIPRAELEQALLRNGQDLARCAAELQTPGEPLRRHLRAQGLAARGRG</sequence>
<evidence type="ECO:0000256" key="4">
    <source>
        <dbReference type="ARBA" id="ARBA00023125"/>
    </source>
</evidence>
<keyword evidence="3" id="KW-0805">Transcription regulation</keyword>
<dbReference type="OrthoDB" id="9761705at2"/>
<evidence type="ECO:0000256" key="1">
    <source>
        <dbReference type="ARBA" id="ARBA00022741"/>
    </source>
</evidence>
<organism evidence="8 9">
    <name type="scientific">Pseudoduganella namucuonensis</name>
    <dbReference type="NCBI Taxonomy" id="1035707"/>
    <lineage>
        <taxon>Bacteria</taxon>
        <taxon>Pseudomonadati</taxon>
        <taxon>Pseudomonadota</taxon>
        <taxon>Betaproteobacteria</taxon>
        <taxon>Burkholderiales</taxon>
        <taxon>Oxalobacteraceae</taxon>
        <taxon>Telluria group</taxon>
        <taxon>Pseudoduganella</taxon>
    </lineage>
</organism>
<dbReference type="GO" id="GO:0006355">
    <property type="term" value="P:regulation of DNA-templated transcription"/>
    <property type="evidence" value="ECO:0007669"/>
    <property type="project" value="InterPro"/>
</dbReference>
<protein>
    <submittedName>
        <fullName evidence="8">Two-component system, NtrC family, nitrogen regulation response regulator GlnG</fullName>
    </submittedName>
</protein>
<dbReference type="Gene3D" id="3.40.50.300">
    <property type="entry name" value="P-loop containing nucleotide triphosphate hydrolases"/>
    <property type="match status" value="1"/>
</dbReference>
<keyword evidence="9" id="KW-1185">Reference proteome</keyword>
<dbReference type="InterPro" id="IPR027417">
    <property type="entry name" value="P-loop_NTPase"/>
</dbReference>